<accession>A0A5C3EW99</accession>
<feature type="compositionally biased region" description="Polar residues" evidence="1">
    <location>
        <begin position="224"/>
        <end position="233"/>
    </location>
</feature>
<keyword evidence="4" id="KW-1185">Reference proteome</keyword>
<feature type="signal peptide" evidence="2">
    <location>
        <begin position="1"/>
        <end position="21"/>
    </location>
</feature>
<evidence type="ECO:0000313" key="4">
    <source>
        <dbReference type="Proteomes" id="UP000323386"/>
    </source>
</evidence>
<organism evidence="3 4">
    <name type="scientific">Pseudozyma flocculosa</name>
    <dbReference type="NCBI Taxonomy" id="84751"/>
    <lineage>
        <taxon>Eukaryota</taxon>
        <taxon>Fungi</taxon>
        <taxon>Dikarya</taxon>
        <taxon>Basidiomycota</taxon>
        <taxon>Ustilaginomycotina</taxon>
        <taxon>Ustilaginomycetes</taxon>
        <taxon>Ustilaginales</taxon>
        <taxon>Ustilaginaceae</taxon>
        <taxon>Pseudozyma</taxon>
    </lineage>
</organism>
<evidence type="ECO:0000256" key="2">
    <source>
        <dbReference type="SAM" id="SignalP"/>
    </source>
</evidence>
<dbReference type="AlphaFoldDB" id="A0A5C3EW99"/>
<dbReference type="Proteomes" id="UP000323386">
    <property type="component" value="Unassembled WGS sequence"/>
</dbReference>
<sequence length="258" mass="27672">MGWSPRRLRTCLLTPSRLVVAAARYRAGDSTPIQAVYGHSLSSSNKAMDAREKRLGLGLIGRPAGRPAGIQAAGEPSRSGLQFGVGRVGPMAGYASRPWMTSARPACWRSSDACAARLAGAVSFPLSARPSSVVVVFHPKLSRTRPAGWYGSATATDEPTAAGWAWPGLAKKLAKTASPDPRRIWRQPPSGAVHGQVRLVRTDDGTKERRQTKGREDELREGSTAGQARSNPGTRRGKQAKPGLAKAWRGYVYVYARS</sequence>
<protein>
    <submittedName>
        <fullName evidence="3">Uncharacterized protein</fullName>
    </submittedName>
</protein>
<dbReference type="EMBL" id="OOIP01000002">
    <property type="protein sequence ID" value="SPO35727.1"/>
    <property type="molecule type" value="Genomic_DNA"/>
</dbReference>
<evidence type="ECO:0000313" key="3">
    <source>
        <dbReference type="EMBL" id="SPO35727.1"/>
    </source>
</evidence>
<proteinExistence type="predicted"/>
<feature type="region of interest" description="Disordered" evidence="1">
    <location>
        <begin position="178"/>
        <end position="242"/>
    </location>
</feature>
<evidence type="ECO:0000256" key="1">
    <source>
        <dbReference type="SAM" id="MobiDB-lite"/>
    </source>
</evidence>
<name>A0A5C3EW99_9BASI</name>
<gene>
    <name evidence="3" type="ORF">PSFLO_01198</name>
</gene>
<reference evidence="3 4" key="1">
    <citation type="submission" date="2018-03" db="EMBL/GenBank/DDBJ databases">
        <authorList>
            <person name="Guldener U."/>
        </authorList>
    </citation>
    <scope>NUCLEOTIDE SEQUENCE [LARGE SCALE GENOMIC DNA]</scope>
    <source>
        <strain evidence="3 4">DAOM196992</strain>
    </source>
</reference>
<feature type="compositionally biased region" description="Basic and acidic residues" evidence="1">
    <location>
        <begin position="200"/>
        <end position="221"/>
    </location>
</feature>
<feature type="chain" id="PRO_5022869673" evidence="2">
    <location>
        <begin position="22"/>
        <end position="258"/>
    </location>
</feature>
<keyword evidence="2" id="KW-0732">Signal</keyword>